<sequence>MKTVSSLGVCYEKLVNEFLVNIPEDYDDPMSEEYRKVFVRGKCVELSPTVINQCLGRSIEAEAEMEVADSE</sequence>
<reference evidence="1 2" key="1">
    <citation type="journal article" date="2018" name="Front. Plant Sci.">
        <title>Red Clover (Trifolium pratense) and Zigzag Clover (T. medium) - A Picture of Genomic Similarities and Differences.</title>
        <authorList>
            <person name="Dluhosova J."/>
            <person name="Istvanek J."/>
            <person name="Nedelnik J."/>
            <person name="Repkova J."/>
        </authorList>
    </citation>
    <scope>NUCLEOTIDE SEQUENCE [LARGE SCALE GENOMIC DNA]</scope>
    <source>
        <strain evidence="2">cv. 10/8</strain>
        <tissue evidence="1">Leaf</tissue>
    </source>
</reference>
<proteinExistence type="predicted"/>
<dbReference type="Proteomes" id="UP000265520">
    <property type="component" value="Unassembled WGS sequence"/>
</dbReference>
<name>A0A392SG58_9FABA</name>
<dbReference type="EMBL" id="LXQA010378138">
    <property type="protein sequence ID" value="MCI47861.1"/>
    <property type="molecule type" value="Genomic_DNA"/>
</dbReference>
<keyword evidence="2" id="KW-1185">Reference proteome</keyword>
<organism evidence="1 2">
    <name type="scientific">Trifolium medium</name>
    <dbReference type="NCBI Taxonomy" id="97028"/>
    <lineage>
        <taxon>Eukaryota</taxon>
        <taxon>Viridiplantae</taxon>
        <taxon>Streptophyta</taxon>
        <taxon>Embryophyta</taxon>
        <taxon>Tracheophyta</taxon>
        <taxon>Spermatophyta</taxon>
        <taxon>Magnoliopsida</taxon>
        <taxon>eudicotyledons</taxon>
        <taxon>Gunneridae</taxon>
        <taxon>Pentapetalae</taxon>
        <taxon>rosids</taxon>
        <taxon>fabids</taxon>
        <taxon>Fabales</taxon>
        <taxon>Fabaceae</taxon>
        <taxon>Papilionoideae</taxon>
        <taxon>50 kb inversion clade</taxon>
        <taxon>NPAAA clade</taxon>
        <taxon>Hologalegina</taxon>
        <taxon>IRL clade</taxon>
        <taxon>Trifolieae</taxon>
        <taxon>Trifolium</taxon>
    </lineage>
</organism>
<evidence type="ECO:0000313" key="1">
    <source>
        <dbReference type="EMBL" id="MCI47861.1"/>
    </source>
</evidence>
<feature type="non-terminal residue" evidence="1">
    <location>
        <position position="71"/>
    </location>
</feature>
<dbReference type="AlphaFoldDB" id="A0A392SG58"/>
<comment type="caution">
    <text evidence="1">The sequence shown here is derived from an EMBL/GenBank/DDBJ whole genome shotgun (WGS) entry which is preliminary data.</text>
</comment>
<evidence type="ECO:0000313" key="2">
    <source>
        <dbReference type="Proteomes" id="UP000265520"/>
    </source>
</evidence>
<protein>
    <submittedName>
        <fullName evidence="1">Envelope-like protein</fullName>
    </submittedName>
</protein>
<accession>A0A392SG58</accession>